<name>A0ABP9TZ81_9MICO</name>
<dbReference type="Pfam" id="PF00781">
    <property type="entry name" value="DAGK_cat"/>
    <property type="match status" value="1"/>
</dbReference>
<organism evidence="2 3">
    <name type="scientific">Brevibacterium ammoniilyticum</name>
    <dbReference type="NCBI Taxonomy" id="1046555"/>
    <lineage>
        <taxon>Bacteria</taxon>
        <taxon>Bacillati</taxon>
        <taxon>Actinomycetota</taxon>
        <taxon>Actinomycetes</taxon>
        <taxon>Micrococcales</taxon>
        <taxon>Brevibacteriaceae</taxon>
        <taxon>Brevibacterium</taxon>
    </lineage>
</organism>
<dbReference type="PROSITE" id="PS50146">
    <property type="entry name" value="DAGK"/>
    <property type="match status" value="1"/>
</dbReference>
<evidence type="ECO:0000313" key="2">
    <source>
        <dbReference type="EMBL" id="GAA5339304.1"/>
    </source>
</evidence>
<dbReference type="SUPFAM" id="SSF111331">
    <property type="entry name" value="NAD kinase/diacylglycerol kinase-like"/>
    <property type="match status" value="1"/>
</dbReference>
<protein>
    <recommendedName>
        <fullName evidence="1">DAGKc domain-containing protein</fullName>
    </recommendedName>
</protein>
<gene>
    <name evidence="2" type="ORF">KACC15558_03440</name>
</gene>
<dbReference type="Proteomes" id="UP001498935">
    <property type="component" value="Unassembled WGS sequence"/>
</dbReference>
<reference evidence="2 3" key="1">
    <citation type="submission" date="2024-02" db="EMBL/GenBank/DDBJ databases">
        <title>Characterization of antibiotic resistant novel bacterial strains and their environmental applications.</title>
        <authorList>
            <person name="Manzoor S."/>
            <person name="Abbas S."/>
            <person name="Arshad M."/>
            <person name="Li W.J."/>
            <person name="Ahmed I."/>
        </authorList>
    </citation>
    <scope>NUCLEOTIDE SEQUENCE [LARGE SCALE GENOMIC DNA]</scope>
    <source>
        <strain evidence="2 3">KACC 15558</strain>
    </source>
</reference>
<evidence type="ECO:0000313" key="3">
    <source>
        <dbReference type="Proteomes" id="UP001498935"/>
    </source>
</evidence>
<dbReference type="SMART" id="SM00046">
    <property type="entry name" value="DAGKc"/>
    <property type="match status" value="1"/>
</dbReference>
<dbReference type="Gene3D" id="2.60.200.40">
    <property type="match status" value="1"/>
</dbReference>
<keyword evidence="3" id="KW-1185">Reference proteome</keyword>
<dbReference type="Gene3D" id="3.40.50.10330">
    <property type="entry name" value="Probable inorganic polyphosphate/atp-NAD kinase, domain 1"/>
    <property type="match status" value="1"/>
</dbReference>
<dbReference type="InterPro" id="IPR017438">
    <property type="entry name" value="ATP-NAD_kinase_N"/>
</dbReference>
<accession>A0ABP9TZ81</accession>
<feature type="domain" description="DAGKc" evidence="1">
    <location>
        <begin position="1"/>
        <end position="132"/>
    </location>
</feature>
<sequence>MRLGIIVNPLHARTHRAHHRLVTLLEAVHVRYRTVSTTATRTGARQAADLVEWGTEAVVLLGGDGTLRAVAPVLAGSDLPVLIVPTGTGNVFSRAIGVHTVRAGLRLCEEFVHGAARRAAVPVCAADCTDAEGARRHEHFLSLSGIGGDAHAVAGHRREWGLLGYARGAIGALFAPEHTVRIDGESLRVWAVMAAKTSRPAGPIPVFPGAEVTDEDIDFLAVVLGTDSPVARLRVWAGIGTACIGGCPEADPAMRYWIAPAATVTVDEPAPVHLDGDHLGAFTAIEVSTGELLLDVVTPAN</sequence>
<dbReference type="InterPro" id="IPR016064">
    <property type="entry name" value="NAD/diacylglycerol_kinase_sf"/>
</dbReference>
<proteinExistence type="predicted"/>
<evidence type="ECO:0000259" key="1">
    <source>
        <dbReference type="PROSITE" id="PS50146"/>
    </source>
</evidence>
<comment type="caution">
    <text evidence="2">The sequence shown here is derived from an EMBL/GenBank/DDBJ whole genome shotgun (WGS) entry which is preliminary data.</text>
</comment>
<dbReference type="EMBL" id="BAABNP010000001">
    <property type="protein sequence ID" value="GAA5339304.1"/>
    <property type="molecule type" value="Genomic_DNA"/>
</dbReference>
<dbReference type="InterPro" id="IPR001206">
    <property type="entry name" value="Diacylglycerol_kinase_cat_dom"/>
</dbReference>
<dbReference type="RefSeq" id="WP_342036975.1">
    <property type="nucleotide sequence ID" value="NZ_BAABBK010000001.1"/>
</dbReference>